<keyword evidence="3" id="KW-1185">Reference proteome</keyword>
<dbReference type="AlphaFoldDB" id="A0A316U595"/>
<proteinExistence type="predicted"/>
<organism evidence="2 3">
    <name type="scientific">Pseudomicrostroma glucosiphilum</name>
    <dbReference type="NCBI Taxonomy" id="1684307"/>
    <lineage>
        <taxon>Eukaryota</taxon>
        <taxon>Fungi</taxon>
        <taxon>Dikarya</taxon>
        <taxon>Basidiomycota</taxon>
        <taxon>Ustilaginomycotina</taxon>
        <taxon>Exobasidiomycetes</taxon>
        <taxon>Microstromatales</taxon>
        <taxon>Microstromatales incertae sedis</taxon>
        <taxon>Pseudomicrostroma</taxon>
    </lineage>
</organism>
<feature type="compositionally biased region" description="Basic and acidic residues" evidence="1">
    <location>
        <begin position="588"/>
        <end position="612"/>
    </location>
</feature>
<dbReference type="STRING" id="1684307.A0A316U595"/>
<evidence type="ECO:0000313" key="2">
    <source>
        <dbReference type="EMBL" id="PWN19621.1"/>
    </source>
</evidence>
<feature type="region of interest" description="Disordered" evidence="1">
    <location>
        <begin position="796"/>
        <end position="996"/>
    </location>
</feature>
<feature type="compositionally biased region" description="Low complexity" evidence="1">
    <location>
        <begin position="175"/>
        <end position="205"/>
    </location>
</feature>
<feature type="compositionally biased region" description="Polar residues" evidence="1">
    <location>
        <begin position="879"/>
        <end position="908"/>
    </location>
</feature>
<protein>
    <submittedName>
        <fullName evidence="2">Uncharacterized protein</fullName>
    </submittedName>
</protein>
<feature type="compositionally biased region" description="Basic and acidic residues" evidence="1">
    <location>
        <begin position="298"/>
        <end position="307"/>
    </location>
</feature>
<feature type="compositionally biased region" description="Acidic residues" evidence="1">
    <location>
        <begin position="965"/>
        <end position="976"/>
    </location>
</feature>
<dbReference type="RefSeq" id="XP_025346781.1">
    <property type="nucleotide sequence ID" value="XM_025492808.1"/>
</dbReference>
<dbReference type="EMBL" id="KZ819330">
    <property type="protein sequence ID" value="PWN19621.1"/>
    <property type="molecule type" value="Genomic_DNA"/>
</dbReference>
<reference evidence="2 3" key="1">
    <citation type="journal article" date="2018" name="Mol. Biol. Evol.">
        <title>Broad Genomic Sampling Reveals a Smut Pathogenic Ancestry of the Fungal Clade Ustilaginomycotina.</title>
        <authorList>
            <person name="Kijpornyongpan T."/>
            <person name="Mondo S.J."/>
            <person name="Barry K."/>
            <person name="Sandor L."/>
            <person name="Lee J."/>
            <person name="Lipzen A."/>
            <person name="Pangilinan J."/>
            <person name="LaButti K."/>
            <person name="Hainaut M."/>
            <person name="Henrissat B."/>
            <person name="Grigoriev I.V."/>
            <person name="Spatafora J.W."/>
            <person name="Aime M.C."/>
        </authorList>
    </citation>
    <scope>NUCLEOTIDE SEQUENCE [LARGE SCALE GENOMIC DNA]</scope>
    <source>
        <strain evidence="2 3">MCA 4718</strain>
    </source>
</reference>
<gene>
    <name evidence="2" type="ORF">BCV69DRAFT_283737</name>
</gene>
<feature type="region of interest" description="Disordered" evidence="1">
    <location>
        <begin position="581"/>
        <end position="612"/>
    </location>
</feature>
<feature type="compositionally biased region" description="Low complexity" evidence="1">
    <location>
        <begin position="804"/>
        <end position="813"/>
    </location>
</feature>
<feature type="compositionally biased region" description="Low complexity" evidence="1">
    <location>
        <begin position="837"/>
        <end position="854"/>
    </location>
</feature>
<evidence type="ECO:0000256" key="1">
    <source>
        <dbReference type="SAM" id="MobiDB-lite"/>
    </source>
</evidence>
<dbReference type="OrthoDB" id="2586454at2759"/>
<feature type="compositionally biased region" description="Low complexity" evidence="1">
    <location>
        <begin position="223"/>
        <end position="241"/>
    </location>
</feature>
<feature type="compositionally biased region" description="Acidic residues" evidence="1">
    <location>
        <begin position="157"/>
        <end position="171"/>
    </location>
</feature>
<dbReference type="GeneID" id="37014542"/>
<evidence type="ECO:0000313" key="3">
    <source>
        <dbReference type="Proteomes" id="UP000245942"/>
    </source>
</evidence>
<feature type="compositionally biased region" description="Polar residues" evidence="1">
    <location>
        <begin position="206"/>
        <end position="218"/>
    </location>
</feature>
<name>A0A316U595_9BASI</name>
<feature type="compositionally biased region" description="Low complexity" evidence="1">
    <location>
        <begin position="124"/>
        <end position="139"/>
    </location>
</feature>
<feature type="region of interest" description="Disordered" evidence="1">
    <location>
        <begin position="103"/>
        <end position="386"/>
    </location>
</feature>
<feature type="compositionally biased region" description="Basic and acidic residues" evidence="1">
    <location>
        <begin position="251"/>
        <end position="260"/>
    </location>
</feature>
<feature type="compositionally biased region" description="Low complexity" evidence="1">
    <location>
        <begin position="731"/>
        <end position="746"/>
    </location>
</feature>
<feature type="region of interest" description="Disordered" evidence="1">
    <location>
        <begin position="399"/>
        <end position="421"/>
    </location>
</feature>
<dbReference type="Proteomes" id="UP000245942">
    <property type="component" value="Unassembled WGS sequence"/>
</dbReference>
<accession>A0A316U595</accession>
<sequence length="996" mass="104986">MFSALLNAPCELRLHLLQSVIFIYPPHREETDNLESPPNQTDSLVRGLVELYVPSPRHISGIKVKLRALQTVAVLDANSGQIPVSWEDSVLLEKEVRIGAQGDADKKYAGRGRTPVPASSRLRNPSNQPAAQSSSPGPSSDRRPSQRPSLESGAQDSPEDVSLVEEEEDDERTGRSTSVAAVFARAVSRGRNGSKSRNNSRNNSRATSPVASRATSPTRRLDSFASTSNSAAARNASVAPALLPPSPPATPRDDSPHGDRLNSTVEAFNDARGRPAASRSTSEARLSDRLAGSLSIGRDVERVRAAEHSQGGWGHPNNDDFGLRQPKPPSNIASGLGTPSGPAVAGGQRGRGGLAKRREGSRGPGGSVPPRGLVDDSASTRSSSLGGWARFGRSVSRARGIGAREASVSRAPRDSQAEDAEGMEATVDVGAGGGGGLVLEKGVHGFEFAFIIPANSAEYTRSPFGRVRYVVKATAYGAGRAKSNVEGWRDCFPVANPSMEGGPTPLTVLYNDVHPTVGVMSIACTSQNISVGGLFQLDIHSPIPPKDLIVYLVRISIDTTIELRTKRKGRQVVPAQRQKLFEKGYVPPRKEDQYSSGDGKKEDGQIRDPKVHGEDSAWTVQGLARMPDDNTIRSSTIGGTRADIRFSHQLVVEVVHSRESEDPSQPRKLKVFALRQPITLPSCCVAFDAASLPAYTPAAENTDARPTIDGLPYDLAHMPDGSAAHNNHSTGAQPANGASAGPSSAPRSNTAGPRGGAEHDHCVCGLSLQDLETRERAMIPVGANHDIPIESIRSHGKIGEILPRRSTSRSSRASRSESRSRGHGSASPGSRRRRSASRSTSRADTAGISSLVSRTRSRETRSPSVHSGRSGSLARATTRDSFASSSTGFVGGSNLNGSSSRTSTLWAQPSSSSAGPSGGAGLVPRPPTSTMGTELDSVVLEMPGGSRAGSGAATPVDEPPSYDIVLEEERAEEAEAEAGAGTGAGAEEEEARGRHR</sequence>
<feature type="region of interest" description="Disordered" evidence="1">
    <location>
        <begin position="713"/>
        <end position="758"/>
    </location>
</feature>